<dbReference type="GO" id="GO:0006417">
    <property type="term" value="P:regulation of translation"/>
    <property type="evidence" value="ECO:0007669"/>
    <property type="project" value="UniProtKB-KW"/>
</dbReference>
<dbReference type="InterPro" id="IPR041591">
    <property type="entry name" value="OCRE"/>
</dbReference>
<keyword evidence="7" id="KW-1185">Reference proteome</keyword>
<keyword evidence="1" id="KW-0677">Repeat</keyword>
<dbReference type="Proteomes" id="UP000604825">
    <property type="component" value="Unassembled WGS sequence"/>
</dbReference>
<keyword evidence="2" id="KW-0810">Translation regulation</keyword>
<dbReference type="InterPro" id="IPR001313">
    <property type="entry name" value="Pumilio_RNA-bd_rpt"/>
</dbReference>
<protein>
    <recommendedName>
        <fullName evidence="5">PUM-HD domain-containing protein</fullName>
    </recommendedName>
</protein>
<dbReference type="PROSITE" id="PS50302">
    <property type="entry name" value="PUM"/>
    <property type="match status" value="1"/>
</dbReference>
<evidence type="ECO:0000313" key="6">
    <source>
        <dbReference type="EMBL" id="CAD6343846.1"/>
    </source>
</evidence>
<feature type="region of interest" description="Disordered" evidence="4">
    <location>
        <begin position="849"/>
        <end position="869"/>
    </location>
</feature>
<organism evidence="6 7">
    <name type="scientific">Miscanthus lutarioriparius</name>
    <dbReference type="NCBI Taxonomy" id="422564"/>
    <lineage>
        <taxon>Eukaryota</taxon>
        <taxon>Viridiplantae</taxon>
        <taxon>Streptophyta</taxon>
        <taxon>Embryophyta</taxon>
        <taxon>Tracheophyta</taxon>
        <taxon>Spermatophyta</taxon>
        <taxon>Magnoliopsida</taxon>
        <taxon>Liliopsida</taxon>
        <taxon>Poales</taxon>
        <taxon>Poaceae</taxon>
        <taxon>PACMAD clade</taxon>
        <taxon>Panicoideae</taxon>
        <taxon>Andropogonodae</taxon>
        <taxon>Andropogoneae</taxon>
        <taxon>Saccharinae</taxon>
        <taxon>Miscanthus</taxon>
    </lineage>
</organism>
<evidence type="ECO:0000259" key="5">
    <source>
        <dbReference type="PROSITE" id="PS50303"/>
    </source>
</evidence>
<dbReference type="AlphaFoldDB" id="A0A811SNV4"/>
<dbReference type="Pfam" id="PF17780">
    <property type="entry name" value="OCRE"/>
    <property type="match status" value="1"/>
</dbReference>
<dbReference type="CDD" id="cd16166">
    <property type="entry name" value="OCRE_SUA_like"/>
    <property type="match status" value="1"/>
</dbReference>
<accession>A0A811SNV4</accession>
<evidence type="ECO:0000256" key="1">
    <source>
        <dbReference type="ARBA" id="ARBA00022737"/>
    </source>
</evidence>
<dbReference type="PROSITE" id="PS50303">
    <property type="entry name" value="PUM_HD"/>
    <property type="match status" value="1"/>
</dbReference>
<dbReference type="PANTHER" id="PTHR13138">
    <property type="entry name" value="PROTEIN LIN1"/>
    <property type="match status" value="1"/>
</dbReference>
<dbReference type="InterPro" id="IPR016024">
    <property type="entry name" value="ARM-type_fold"/>
</dbReference>
<feature type="compositionally biased region" description="Polar residues" evidence="4">
    <location>
        <begin position="781"/>
        <end position="790"/>
    </location>
</feature>
<dbReference type="GO" id="GO:0003723">
    <property type="term" value="F:RNA binding"/>
    <property type="evidence" value="ECO:0007669"/>
    <property type="project" value="InterPro"/>
</dbReference>
<feature type="region of interest" description="Disordered" evidence="4">
    <location>
        <begin position="772"/>
        <end position="799"/>
    </location>
</feature>
<feature type="repeat" description="Pumilio" evidence="3">
    <location>
        <begin position="391"/>
        <end position="426"/>
    </location>
</feature>
<feature type="region of interest" description="Disordered" evidence="4">
    <location>
        <begin position="1"/>
        <end position="21"/>
    </location>
</feature>
<dbReference type="InterPro" id="IPR033133">
    <property type="entry name" value="PUM-HD"/>
</dbReference>
<sequence>MSPPQEEHHEQEKQAGIKVGYDAPNDKLLEMMAGLSIYNQQSAVALPRLWEEDDAAAADRFSPAFLGPHRGIIDPRAYAPAPPIAQEAGPSAPSQMHPESVRMPLPLPLPPCDRSVPDARARPFAEGRFRRSIARGPRNEPAVGMLPPGAIAAARGAHPGGHAYMAMAPPPYLHGGTAAVNRPNLFPGNEEALLLALSDETTESIVSYACDLLESRHGQRLFRLVLNHCSQQLRDRIVATITRDRKSFGSLCTRRPDEVVHIISSSETRRSMQLLGDAMLQWMTHNQMRYLLSDSKRLRVLHAFIVSSPPDIAQFIFEAVAQNCTRFAYQPNGLGLLQNCLEHVSQKQKDDIFTQLSYQSLFLAQNSSGNWIVQDVLRKGDPSHIEIIASCLRNHYVTLAKNKYSSNVVEWCLRVFHEGERSVIVYEFISYPHFRDLVTDEFANFALSTALETCEVPLRNILANAILFPKYHRTESTLERKPRFPKGKKAKYRDAGAEGGPSGNAVDLDSMLNPELAAERRARQRHGQLKEGDDAKGGATDVKGFEVRYNDGINFIDDGIRIEPFNLEREREEGYFDENGNFVEYARGNEIKDAWLDSVEVDPTYAAKVQNKGKEKVEEFEDLSSDDIGRLKRQIANLLEPGETIMQALKRLKGTSTDKHGKMAEGTKRIFDELTEAAMKLMENGDYNVYSDDRETFEREAAGYERLARARLGLPEVDGVSEDPKYNQTPSSVLEIDQPSSVLEMELGPSTANISTATAAINDDDSNLDMFGDDDNDDANTVGSGLNPGTSDVKKADNGSVDSDYVYDPSSGYYYISSTGYYYDPNSGYYGSASTGTWYSYDEQTGTYKEIQDEQTGTAKEELGDAIKE</sequence>
<dbReference type="Gene3D" id="1.25.10.10">
    <property type="entry name" value="Leucine-rich Repeat Variant"/>
    <property type="match status" value="1"/>
</dbReference>
<evidence type="ECO:0000256" key="4">
    <source>
        <dbReference type="SAM" id="MobiDB-lite"/>
    </source>
</evidence>
<evidence type="ECO:0000256" key="2">
    <source>
        <dbReference type="ARBA" id="ARBA00022845"/>
    </source>
</evidence>
<dbReference type="SUPFAM" id="SSF48371">
    <property type="entry name" value="ARM repeat"/>
    <property type="match status" value="1"/>
</dbReference>
<dbReference type="InterPro" id="IPR035623">
    <property type="entry name" value="SUA-like_OCRE"/>
</dbReference>
<dbReference type="EMBL" id="CAJGYO010000845">
    <property type="protein sequence ID" value="CAD6343846.1"/>
    <property type="molecule type" value="Genomic_DNA"/>
</dbReference>
<comment type="caution">
    <text evidence="6">The sequence shown here is derived from an EMBL/GenBank/DDBJ whole genome shotgun (WGS) entry which is preliminary data.</text>
</comment>
<feature type="compositionally biased region" description="Basic and acidic residues" evidence="4">
    <location>
        <begin position="859"/>
        <end position="869"/>
    </location>
</feature>
<evidence type="ECO:0000313" key="7">
    <source>
        <dbReference type="Proteomes" id="UP000604825"/>
    </source>
</evidence>
<proteinExistence type="predicted"/>
<feature type="compositionally biased region" description="Basic and acidic residues" evidence="4">
    <location>
        <begin position="1"/>
        <end position="15"/>
    </location>
</feature>
<name>A0A811SNV4_9POAL</name>
<reference evidence="6" key="1">
    <citation type="submission" date="2020-10" db="EMBL/GenBank/DDBJ databases">
        <authorList>
            <person name="Han B."/>
            <person name="Lu T."/>
            <person name="Zhao Q."/>
            <person name="Huang X."/>
            <person name="Zhao Y."/>
        </authorList>
    </citation>
    <scope>NUCLEOTIDE SEQUENCE</scope>
</reference>
<dbReference type="SMART" id="SM00025">
    <property type="entry name" value="Pumilio"/>
    <property type="match status" value="5"/>
</dbReference>
<gene>
    <name evidence="6" type="ORF">NCGR_LOCUS67944</name>
</gene>
<dbReference type="InterPro" id="IPR011989">
    <property type="entry name" value="ARM-like"/>
</dbReference>
<dbReference type="InterPro" id="IPR039905">
    <property type="entry name" value="CD2BP2/Lin1"/>
</dbReference>
<dbReference type="OrthoDB" id="331341at2759"/>
<evidence type="ECO:0000256" key="3">
    <source>
        <dbReference type="PROSITE-ProRule" id="PRU00317"/>
    </source>
</evidence>
<feature type="region of interest" description="Disordered" evidence="4">
    <location>
        <begin position="482"/>
        <end position="508"/>
    </location>
</feature>
<dbReference type="Pfam" id="PF00806">
    <property type="entry name" value="PUF"/>
    <property type="match status" value="3"/>
</dbReference>
<dbReference type="GO" id="GO:0005682">
    <property type="term" value="C:U5 snRNP"/>
    <property type="evidence" value="ECO:0007669"/>
    <property type="project" value="InterPro"/>
</dbReference>
<feature type="domain" description="PUM-HD" evidence="5">
    <location>
        <begin position="163"/>
        <end position="498"/>
    </location>
</feature>
<dbReference type="PANTHER" id="PTHR13138:SF3">
    <property type="entry name" value="CD2 ANTIGEN CYTOPLASMIC TAIL-BINDING PROTEIN 2"/>
    <property type="match status" value="1"/>
</dbReference>